<dbReference type="GO" id="GO:0016705">
    <property type="term" value="F:oxidoreductase activity, acting on paired donors, with incorporation or reduction of molecular oxygen"/>
    <property type="evidence" value="ECO:0007669"/>
    <property type="project" value="InterPro"/>
</dbReference>
<keyword evidence="7" id="KW-1133">Transmembrane helix</keyword>
<evidence type="ECO:0000256" key="1">
    <source>
        <dbReference type="ARBA" id="ARBA00001971"/>
    </source>
</evidence>
<dbReference type="InterPro" id="IPR002401">
    <property type="entry name" value="Cyt_P450_E_grp-I"/>
</dbReference>
<dbReference type="GO" id="GO:0020037">
    <property type="term" value="F:heme binding"/>
    <property type="evidence" value="ECO:0007669"/>
    <property type="project" value="InterPro"/>
</dbReference>
<dbReference type="PROSITE" id="PS00086">
    <property type="entry name" value="CYTOCHROME_P450"/>
    <property type="match status" value="1"/>
</dbReference>
<evidence type="ECO:0000256" key="4">
    <source>
        <dbReference type="ARBA" id="ARBA00023004"/>
    </source>
</evidence>
<dbReference type="GO" id="GO:0004497">
    <property type="term" value="F:monooxygenase activity"/>
    <property type="evidence" value="ECO:0007669"/>
    <property type="project" value="UniProtKB-KW"/>
</dbReference>
<protein>
    <recommendedName>
        <fullName evidence="11">Cytochrome P450</fullName>
    </recommendedName>
</protein>
<keyword evidence="4 5" id="KW-0408">Iron</keyword>
<dbReference type="PRINTS" id="PR00385">
    <property type="entry name" value="P450"/>
</dbReference>
<evidence type="ECO:0000256" key="2">
    <source>
        <dbReference type="ARBA" id="ARBA00022617"/>
    </source>
</evidence>
<dbReference type="GO" id="GO:0005506">
    <property type="term" value="F:iron ion binding"/>
    <property type="evidence" value="ECO:0007669"/>
    <property type="project" value="InterPro"/>
</dbReference>
<keyword evidence="10" id="KW-1185">Reference proteome</keyword>
<dbReference type="PRINTS" id="PR00463">
    <property type="entry name" value="EP450I"/>
</dbReference>
<evidence type="ECO:0008006" key="11">
    <source>
        <dbReference type="Google" id="ProtNLM"/>
    </source>
</evidence>
<sequence>MSVILNAWLLAVFCTCSTLLYQLIAGSDGSGSVLGLLGLEILFLTLWVGYWIVLYPTYFTPLRHLPTPPKRKYLTGNKDIYFLDNPWTDFPNVVKSIPNNGLIRYYGAFSRELVLVTKPHALREMLGVKAYDFGHSSLVKLAMKRFTGSNLGFISDEETKRHRKSLLPAFTTAHIRALVPLFWSKAEEMTACFDGERAARGPDAVISLGEYGSRATLDGIGLAGMAYDFDTLHKPENELRRRYRKMIMEPTRAFYWIELLSHHIDFRLLLRLPFKKNLEVVEASNYLRGIARTVIEERKKALLETKKGGDGGNVVGSVDSKDIITVALASGSFQGEQLVDHVMTFLTAGHESTATAFEWTMYELGRNLEIQQRLRSEIRQALKFNDSYGDTGSPGSNPGTIVQDLPYLNAVLSEVLRHYPFIPLLVRVTQKDTSLVGQSIPKGTPVLYSAMAINHDEQVWGPDAHQFRPDRWLSSSPDTNHNHNNNAQRLGTMGNFSMLTFGAGSKSCIGHAFARAELACLVAAVVRRFDIELVNADTAGRIKFGLTNKSAEGMLARLRPVSQ</sequence>
<feature type="chain" id="PRO_5007801273" description="Cytochrome P450" evidence="8">
    <location>
        <begin position="19"/>
        <end position="563"/>
    </location>
</feature>
<keyword evidence="7" id="KW-0472">Membrane</keyword>
<proteinExistence type="inferred from homology"/>
<evidence type="ECO:0000256" key="6">
    <source>
        <dbReference type="RuleBase" id="RU000461"/>
    </source>
</evidence>
<reference evidence="9 10" key="1">
    <citation type="submission" date="2014-02" db="EMBL/GenBank/DDBJ databases">
        <title>The genome sequence of Colletotrichum simmondsii CBS122122.</title>
        <authorList>
            <person name="Baroncelli R."/>
            <person name="Thon M.R."/>
        </authorList>
    </citation>
    <scope>NUCLEOTIDE SEQUENCE [LARGE SCALE GENOMIC DNA]</scope>
    <source>
        <strain evidence="9 10">CBS122122</strain>
    </source>
</reference>
<keyword evidence="2 5" id="KW-0349">Heme</keyword>
<gene>
    <name evidence="9" type="ORF">CSIM01_02878</name>
</gene>
<evidence type="ECO:0000256" key="8">
    <source>
        <dbReference type="SAM" id="SignalP"/>
    </source>
</evidence>
<evidence type="ECO:0000313" key="10">
    <source>
        <dbReference type="Proteomes" id="UP000070328"/>
    </source>
</evidence>
<dbReference type="InterPro" id="IPR001128">
    <property type="entry name" value="Cyt_P450"/>
</dbReference>
<dbReference type="Gene3D" id="1.10.630.10">
    <property type="entry name" value="Cytochrome P450"/>
    <property type="match status" value="1"/>
</dbReference>
<organism evidence="9 10">
    <name type="scientific">Colletotrichum simmondsii</name>
    <dbReference type="NCBI Taxonomy" id="703756"/>
    <lineage>
        <taxon>Eukaryota</taxon>
        <taxon>Fungi</taxon>
        <taxon>Dikarya</taxon>
        <taxon>Ascomycota</taxon>
        <taxon>Pezizomycotina</taxon>
        <taxon>Sordariomycetes</taxon>
        <taxon>Hypocreomycetidae</taxon>
        <taxon>Glomerellales</taxon>
        <taxon>Glomerellaceae</taxon>
        <taxon>Colletotrichum</taxon>
        <taxon>Colletotrichum acutatum species complex</taxon>
    </lineage>
</organism>
<dbReference type="InterPro" id="IPR050121">
    <property type="entry name" value="Cytochrome_P450_monoxygenase"/>
</dbReference>
<keyword evidence="6" id="KW-0560">Oxidoreductase</keyword>
<keyword evidence="7" id="KW-0812">Transmembrane</keyword>
<comment type="similarity">
    <text evidence="6">Belongs to the cytochrome P450 family.</text>
</comment>
<keyword evidence="8" id="KW-0732">Signal</keyword>
<feature type="signal peptide" evidence="8">
    <location>
        <begin position="1"/>
        <end position="18"/>
    </location>
</feature>
<dbReference type="SUPFAM" id="SSF48264">
    <property type="entry name" value="Cytochrome P450"/>
    <property type="match status" value="1"/>
</dbReference>
<keyword evidence="6" id="KW-0503">Monooxygenase</keyword>
<evidence type="ECO:0000313" key="9">
    <source>
        <dbReference type="EMBL" id="KXH26577.1"/>
    </source>
</evidence>
<evidence type="ECO:0000256" key="5">
    <source>
        <dbReference type="PIRSR" id="PIRSR602401-1"/>
    </source>
</evidence>
<dbReference type="OrthoDB" id="1470350at2759"/>
<evidence type="ECO:0000256" key="3">
    <source>
        <dbReference type="ARBA" id="ARBA00022723"/>
    </source>
</evidence>
<dbReference type="PANTHER" id="PTHR24305:SF227">
    <property type="entry name" value="P450, PUTATIVE (EUROFUNG)-RELATED"/>
    <property type="match status" value="1"/>
</dbReference>
<comment type="caution">
    <text evidence="9">The sequence shown here is derived from an EMBL/GenBank/DDBJ whole genome shotgun (WGS) entry which is preliminary data.</text>
</comment>
<dbReference type="AlphaFoldDB" id="A0A135RT05"/>
<feature type="binding site" description="axial binding residue" evidence="5">
    <location>
        <position position="508"/>
    </location>
    <ligand>
        <name>heme</name>
        <dbReference type="ChEBI" id="CHEBI:30413"/>
    </ligand>
    <ligandPart>
        <name>Fe</name>
        <dbReference type="ChEBI" id="CHEBI:18248"/>
    </ligandPart>
</feature>
<feature type="transmembrane region" description="Helical" evidence="7">
    <location>
        <begin position="41"/>
        <end position="62"/>
    </location>
</feature>
<dbReference type="EMBL" id="JFBX01000863">
    <property type="protein sequence ID" value="KXH26577.1"/>
    <property type="molecule type" value="Genomic_DNA"/>
</dbReference>
<dbReference type="InterPro" id="IPR036396">
    <property type="entry name" value="Cyt_P450_sf"/>
</dbReference>
<dbReference type="CDD" id="cd11069">
    <property type="entry name" value="CYP_FUM15-like"/>
    <property type="match status" value="1"/>
</dbReference>
<dbReference type="Pfam" id="PF00067">
    <property type="entry name" value="p450"/>
    <property type="match status" value="1"/>
</dbReference>
<dbReference type="Proteomes" id="UP000070328">
    <property type="component" value="Unassembled WGS sequence"/>
</dbReference>
<evidence type="ECO:0000256" key="7">
    <source>
        <dbReference type="SAM" id="Phobius"/>
    </source>
</evidence>
<dbReference type="PANTHER" id="PTHR24305">
    <property type="entry name" value="CYTOCHROME P450"/>
    <property type="match status" value="1"/>
</dbReference>
<accession>A0A135RT05</accession>
<dbReference type="InterPro" id="IPR017972">
    <property type="entry name" value="Cyt_P450_CS"/>
</dbReference>
<comment type="cofactor">
    <cofactor evidence="1 5">
        <name>heme</name>
        <dbReference type="ChEBI" id="CHEBI:30413"/>
    </cofactor>
</comment>
<keyword evidence="3 5" id="KW-0479">Metal-binding</keyword>
<name>A0A135RT05_9PEZI</name>